<dbReference type="Pfam" id="PF25954">
    <property type="entry name" value="Beta-barrel_RND_2"/>
    <property type="match status" value="1"/>
</dbReference>
<dbReference type="Gene3D" id="2.40.30.170">
    <property type="match status" value="1"/>
</dbReference>
<reference evidence="5" key="1">
    <citation type="journal article" date="2019" name="Int. J. Syst. Evol. Microbiol.">
        <title>The Global Catalogue of Microorganisms (GCM) 10K type strain sequencing project: providing services to taxonomists for standard genome sequencing and annotation.</title>
        <authorList>
            <consortium name="The Broad Institute Genomics Platform"/>
            <consortium name="The Broad Institute Genome Sequencing Center for Infectious Disease"/>
            <person name="Wu L."/>
            <person name="Ma J."/>
        </authorList>
    </citation>
    <scope>NUCLEOTIDE SEQUENCE [LARGE SCALE GENOMIC DNA]</scope>
    <source>
        <strain evidence="5">CCUG 62221</strain>
    </source>
</reference>
<evidence type="ECO:0000259" key="2">
    <source>
        <dbReference type="Pfam" id="PF25954"/>
    </source>
</evidence>
<name>A0ABW3WKW9_9FLAO</name>
<evidence type="ECO:0000313" key="5">
    <source>
        <dbReference type="Proteomes" id="UP001597241"/>
    </source>
</evidence>
<feature type="domain" description="CusB-like beta-barrel" evidence="2">
    <location>
        <begin position="206"/>
        <end position="277"/>
    </location>
</feature>
<dbReference type="RefSeq" id="WP_386806955.1">
    <property type="nucleotide sequence ID" value="NZ_JBHTMV010000001.1"/>
</dbReference>
<organism evidence="4 5">
    <name type="scientific">Lutibacter holmesii</name>
    <dbReference type="NCBI Taxonomy" id="1137985"/>
    <lineage>
        <taxon>Bacteria</taxon>
        <taxon>Pseudomonadati</taxon>
        <taxon>Bacteroidota</taxon>
        <taxon>Flavobacteriia</taxon>
        <taxon>Flavobacteriales</taxon>
        <taxon>Flavobacteriaceae</taxon>
        <taxon>Lutibacter</taxon>
    </lineage>
</organism>
<dbReference type="InterPro" id="IPR058627">
    <property type="entry name" value="MdtA-like_C"/>
</dbReference>
<gene>
    <name evidence="4" type="ORF">ACFQ5N_00905</name>
</gene>
<dbReference type="PANTHER" id="PTHR30469">
    <property type="entry name" value="MULTIDRUG RESISTANCE PROTEIN MDTA"/>
    <property type="match status" value="1"/>
</dbReference>
<proteinExistence type="inferred from homology"/>
<dbReference type="Gene3D" id="1.10.287.470">
    <property type="entry name" value="Helix hairpin bin"/>
    <property type="match status" value="1"/>
</dbReference>
<dbReference type="Gene3D" id="2.40.50.100">
    <property type="match status" value="1"/>
</dbReference>
<dbReference type="SUPFAM" id="SSF111369">
    <property type="entry name" value="HlyD-like secretion proteins"/>
    <property type="match status" value="1"/>
</dbReference>
<dbReference type="InterPro" id="IPR058792">
    <property type="entry name" value="Beta-barrel_RND_2"/>
</dbReference>
<feature type="domain" description="Multidrug resistance protein MdtA-like C-terminal permuted SH3" evidence="3">
    <location>
        <begin position="289"/>
        <end position="354"/>
    </location>
</feature>
<comment type="caution">
    <text evidence="4">The sequence shown here is derived from an EMBL/GenBank/DDBJ whole genome shotgun (WGS) entry which is preliminary data.</text>
</comment>
<accession>A0ABW3WKW9</accession>
<dbReference type="PROSITE" id="PS51257">
    <property type="entry name" value="PROKAR_LIPOPROTEIN"/>
    <property type="match status" value="1"/>
</dbReference>
<dbReference type="EMBL" id="JBHTMV010000001">
    <property type="protein sequence ID" value="MFD1292378.1"/>
    <property type="molecule type" value="Genomic_DNA"/>
</dbReference>
<evidence type="ECO:0000259" key="3">
    <source>
        <dbReference type="Pfam" id="PF25967"/>
    </source>
</evidence>
<comment type="similarity">
    <text evidence="1">Belongs to the membrane fusion protein (MFP) (TC 8.A.1) family.</text>
</comment>
<dbReference type="Proteomes" id="UP001597241">
    <property type="component" value="Unassembled WGS sequence"/>
</dbReference>
<keyword evidence="5" id="KW-1185">Reference proteome</keyword>
<dbReference type="Gene3D" id="2.40.420.20">
    <property type="match status" value="1"/>
</dbReference>
<dbReference type="NCBIfam" id="TIGR01730">
    <property type="entry name" value="RND_mfp"/>
    <property type="match status" value="1"/>
</dbReference>
<dbReference type="PANTHER" id="PTHR30469:SF20">
    <property type="entry name" value="EFFLUX RND TRANSPORTER PERIPLASMIC ADAPTOR SUBUNIT"/>
    <property type="match status" value="1"/>
</dbReference>
<evidence type="ECO:0000313" key="4">
    <source>
        <dbReference type="EMBL" id="MFD1292378.1"/>
    </source>
</evidence>
<dbReference type="Pfam" id="PF25967">
    <property type="entry name" value="RND-MFP_C"/>
    <property type="match status" value="1"/>
</dbReference>
<protein>
    <submittedName>
        <fullName evidence="4">Efflux RND transporter periplasmic adaptor subunit</fullName>
    </submittedName>
</protein>
<evidence type="ECO:0000256" key="1">
    <source>
        <dbReference type="ARBA" id="ARBA00009477"/>
    </source>
</evidence>
<sequence length="366" mass="39628">MKFKSYIIITLTIVFSLSSCKEKVKEPEVVLRSVKYQIVGTSSAQNIRTFSGIAKAGDEIELSFRSNGIITKLDAKVGQKVKKGDLISKLDNVQAKLAYEQAVSSVNTNKSAMIAAKSNLERVKSMYENDSNSLSDYENAKNSYQSAYESYISSIRNRDIQQSQINYGYIKAPTDGVIAAKNKELNENVSAGEVIVVLNAGESINVVVGLPENVINKVNSEKETKLSFSAIENVSFKGHVIEVSPILDANSATYPVKIEVDKPSSKIKPGMATSITFDFSTASVVENVNSLVVPLSAVGEDKNGNFVFKIESTDNKIGKVIKQTIEVGKLDPSGIIVKEGLKKGDKIATAGLQTLLDGQKVSLLNN</sequence>
<dbReference type="InterPro" id="IPR006143">
    <property type="entry name" value="RND_pump_MFP"/>
</dbReference>